<evidence type="ECO:0000259" key="1">
    <source>
        <dbReference type="Pfam" id="PF05144"/>
    </source>
</evidence>
<feature type="domain" description="Replication-associated protein G2P N-terminal" evidence="1">
    <location>
        <begin position="35"/>
        <end position="256"/>
    </location>
</feature>
<dbReference type="RefSeq" id="WP_378999633.1">
    <property type="nucleotide sequence ID" value="NZ_JBHSMT010000029.1"/>
</dbReference>
<dbReference type="Proteomes" id="UP001596045">
    <property type="component" value="Unassembled WGS sequence"/>
</dbReference>
<proteinExistence type="predicted"/>
<comment type="caution">
    <text evidence="2">The sequence shown here is derived from an EMBL/GenBank/DDBJ whole genome shotgun (WGS) entry which is preliminary data.</text>
</comment>
<sequence length="403" mass="46553">MIDTIKIESPSIDEKLAAFLEMQSVLRQGIDNASGEVLYELTTGTLEGSHDARISFRVWRQRPVQRLVQVEPGVFKKKGSPKMEDSRPYLIIEASVHKIKLGHNVYGGPLDFQATVKEFLHQVEQRLGVTLPVYSEWIVRRVDWAEVFRLPFVAIQEFFESSNTVDYPRRTGHKYGVNALYFPGSFTTIKLYHKGVEFREHDYDRIKRHLLISLDRQGCGFQKSQQIVAKKMLALQRLANNRLRCEVEIHAEKLRHDFGTLPLVHQVTDDYLAGVYEHDMRRLLKEGKSGMDTVRDNRAVMKRLKLMHGDMNADRYFGFWSQLTILGENIVKQNYLPNRKATFYRYKKALLDAGVSWVGTDIHVVANDTLLPKDFSPLRADMRRCILPARNRATYMPSLQLAA</sequence>
<dbReference type="EMBL" id="JBHSMT010000029">
    <property type="protein sequence ID" value="MFC5475907.1"/>
    <property type="molecule type" value="Genomic_DNA"/>
</dbReference>
<dbReference type="InterPro" id="IPR006516">
    <property type="entry name" value="G2P"/>
</dbReference>
<reference evidence="3" key="1">
    <citation type="journal article" date="2019" name="Int. J. Syst. Evol. Microbiol.">
        <title>The Global Catalogue of Microorganisms (GCM) 10K type strain sequencing project: providing services to taxonomists for standard genome sequencing and annotation.</title>
        <authorList>
            <consortium name="The Broad Institute Genomics Platform"/>
            <consortium name="The Broad Institute Genome Sequencing Center for Infectious Disease"/>
            <person name="Wu L."/>
            <person name="Ma J."/>
        </authorList>
    </citation>
    <scope>NUCLEOTIDE SEQUENCE [LARGE SCALE GENOMIC DNA]</scope>
    <source>
        <strain evidence="3">JCM 17066</strain>
    </source>
</reference>
<name>A0ABW0MF77_9BURK</name>
<keyword evidence="3" id="KW-1185">Reference proteome</keyword>
<gene>
    <name evidence="2" type="ORF">ACFPM8_18255</name>
</gene>
<protein>
    <submittedName>
        <fullName evidence="2">Phage/plasmid replication protein, II/X family</fullName>
    </submittedName>
</protein>
<accession>A0ABW0MF77</accession>
<dbReference type="InterPro" id="IPR022686">
    <property type="entry name" value="G2P_N"/>
</dbReference>
<dbReference type="Pfam" id="PF05144">
    <property type="entry name" value="Phage_CRI"/>
    <property type="match status" value="1"/>
</dbReference>
<evidence type="ECO:0000313" key="3">
    <source>
        <dbReference type="Proteomes" id="UP001596045"/>
    </source>
</evidence>
<organism evidence="2 3">
    <name type="scientific">Paraherbaspirillum soli</name>
    <dbReference type="NCBI Taxonomy" id="631222"/>
    <lineage>
        <taxon>Bacteria</taxon>
        <taxon>Pseudomonadati</taxon>
        <taxon>Pseudomonadota</taxon>
        <taxon>Betaproteobacteria</taxon>
        <taxon>Burkholderiales</taxon>
        <taxon>Oxalobacteraceae</taxon>
        <taxon>Paraherbaspirillum</taxon>
    </lineage>
</organism>
<dbReference type="NCBIfam" id="TIGR01629">
    <property type="entry name" value="rep_II_X"/>
    <property type="match status" value="1"/>
</dbReference>
<evidence type="ECO:0000313" key="2">
    <source>
        <dbReference type="EMBL" id="MFC5475907.1"/>
    </source>
</evidence>